<feature type="region of interest" description="Disordered" evidence="3">
    <location>
        <begin position="355"/>
        <end position="413"/>
    </location>
</feature>
<evidence type="ECO:0008006" key="6">
    <source>
        <dbReference type="Google" id="ProtNLM"/>
    </source>
</evidence>
<dbReference type="PROSITE" id="PS00330">
    <property type="entry name" value="HEMOLYSIN_CALCIUM"/>
    <property type="match status" value="2"/>
</dbReference>
<evidence type="ECO:0000256" key="2">
    <source>
        <dbReference type="ARBA" id="ARBA00022525"/>
    </source>
</evidence>
<dbReference type="SUPFAM" id="SSF51120">
    <property type="entry name" value="beta-Roll"/>
    <property type="match status" value="1"/>
</dbReference>
<dbReference type="Gene3D" id="2.150.10.10">
    <property type="entry name" value="Serralysin-like metalloprotease, C-terminal"/>
    <property type="match status" value="1"/>
</dbReference>
<feature type="compositionally biased region" description="Low complexity" evidence="3">
    <location>
        <begin position="380"/>
        <end position="407"/>
    </location>
</feature>
<evidence type="ECO:0000313" key="4">
    <source>
        <dbReference type="EMBL" id="MEJ8280732.1"/>
    </source>
</evidence>
<accession>A0ABU8T9T9</accession>
<dbReference type="RefSeq" id="WP_340292200.1">
    <property type="nucleotide sequence ID" value="NZ_JBBJUP010000014.1"/>
</dbReference>
<keyword evidence="2" id="KW-0964">Secreted</keyword>
<dbReference type="InterPro" id="IPR011049">
    <property type="entry name" value="Serralysin-like_metalloprot_C"/>
</dbReference>
<dbReference type="PRINTS" id="PR00313">
    <property type="entry name" value="CABNDNGRPT"/>
</dbReference>
<dbReference type="InterPro" id="IPR001343">
    <property type="entry name" value="Hemolysn_Ca-bd"/>
</dbReference>
<protein>
    <recommendedName>
        <fullName evidence="6">Calcium-binding protein</fullName>
    </recommendedName>
</protein>
<feature type="compositionally biased region" description="Low complexity" evidence="3">
    <location>
        <begin position="355"/>
        <end position="372"/>
    </location>
</feature>
<dbReference type="InterPro" id="IPR050557">
    <property type="entry name" value="RTX_toxin/Mannuronan_C5-epim"/>
</dbReference>
<evidence type="ECO:0000256" key="3">
    <source>
        <dbReference type="SAM" id="MobiDB-lite"/>
    </source>
</evidence>
<reference evidence="4 5" key="1">
    <citation type="submission" date="2024-03" db="EMBL/GenBank/DDBJ databases">
        <title>Draft genome sequence of Pseudonocardia sp. DW16-2.</title>
        <authorList>
            <person name="Duangmal K."/>
        </authorList>
    </citation>
    <scope>NUCLEOTIDE SEQUENCE [LARGE SCALE GENOMIC DNA]</scope>
    <source>
        <strain evidence="4 5">DW16-2</strain>
    </source>
</reference>
<proteinExistence type="predicted"/>
<dbReference type="Pfam" id="PF00353">
    <property type="entry name" value="HemolysinCabind"/>
    <property type="match status" value="1"/>
</dbReference>
<organism evidence="4 5">
    <name type="scientific">Pseudonocardia spirodelae</name>
    <dbReference type="NCBI Taxonomy" id="3133431"/>
    <lineage>
        <taxon>Bacteria</taxon>
        <taxon>Bacillati</taxon>
        <taxon>Actinomycetota</taxon>
        <taxon>Actinomycetes</taxon>
        <taxon>Pseudonocardiales</taxon>
        <taxon>Pseudonocardiaceae</taxon>
        <taxon>Pseudonocardia</taxon>
    </lineage>
</organism>
<evidence type="ECO:0000313" key="5">
    <source>
        <dbReference type="Proteomes" id="UP001364211"/>
    </source>
</evidence>
<comment type="caution">
    <text evidence="4">The sequence shown here is derived from an EMBL/GenBank/DDBJ whole genome shotgun (WGS) entry which is preliminary data.</text>
</comment>
<evidence type="ECO:0000256" key="1">
    <source>
        <dbReference type="ARBA" id="ARBA00004613"/>
    </source>
</evidence>
<gene>
    <name evidence="4" type="ORF">WJX68_17450</name>
</gene>
<sequence>MSRAVGRRRLVLALVVGVVLVASAAWGTWAAFTAGGGGPAGTASAATVVLGGRSAPPALDLGVPLAGGTATATLSIDYRGSVPATASVAFPATTATGCVSSPAGLTDGPTVGSLTVRLGSRAPEPWCRLLDGVPRPVATLVPGTVTTVPVSATVGTTLLAARTESATMRVSAAGGFTDTVTGSLRLSTRLLPAVTPRAQARVASPTVVAVSAPPPPAECTAAGLTTFAETVVLSADAPSFDAARDRPGSNGPFLIVGTDGADTIVGSPGRDCVRAAGGDDVVDGGGGDDVLVGGTGDDRLTGGDGADGLHGGVGADTLLGGPENPAAPDVLDGGPDGGTCPDPGPEDTVSACTVPVPGTAPAAPATPAAPGAVGEGSADPTSPVSPAPATTTPVVPTTVPATPTVPGAVGGVP</sequence>
<dbReference type="InterPro" id="IPR018511">
    <property type="entry name" value="Hemolysin-typ_Ca-bd_CS"/>
</dbReference>
<dbReference type="EMBL" id="JBBJUP010000014">
    <property type="protein sequence ID" value="MEJ8280732.1"/>
    <property type="molecule type" value="Genomic_DNA"/>
</dbReference>
<dbReference type="PANTHER" id="PTHR38340:SF1">
    <property type="entry name" value="S-LAYER PROTEIN"/>
    <property type="match status" value="1"/>
</dbReference>
<dbReference type="PANTHER" id="PTHR38340">
    <property type="entry name" value="S-LAYER PROTEIN"/>
    <property type="match status" value="1"/>
</dbReference>
<dbReference type="Proteomes" id="UP001364211">
    <property type="component" value="Unassembled WGS sequence"/>
</dbReference>
<name>A0ABU8T9T9_9PSEU</name>
<comment type="subcellular location">
    <subcellularLocation>
        <location evidence="1">Secreted</location>
    </subcellularLocation>
</comment>
<keyword evidence="5" id="KW-1185">Reference proteome</keyword>